<dbReference type="Pfam" id="PF00171">
    <property type="entry name" value="Aldedh"/>
    <property type="match status" value="1"/>
</dbReference>
<evidence type="ECO:0000256" key="3">
    <source>
        <dbReference type="ARBA" id="ARBA00023002"/>
    </source>
</evidence>
<evidence type="ECO:0000256" key="7">
    <source>
        <dbReference type="RuleBase" id="RU003345"/>
    </source>
</evidence>
<sequence>MTTTYKNYINGKWVRSRTGETFENINPANTDDVIGRFQKSNSDDVKLAVDAAFKARKMWRETPAPRRGEILFRVAELLVKEKEPLARDMTREMGKILAETRGDVQEAIDLTYFTAGEGRRLGGETVPSELDKKFCMSVRMPMGVVGCITPWNFPLAIPSWKLIPALITGNTVVIKPAEDTPLTVVNFIKIFEKAGLPPGVLNMVTGFGPDVGWPLVEHPKVKLVSFTGSYETGSQIAAGCAANMKQFSLEMGGKNAIIVMDDADLDLAVEGILFGAFGTTGQRCTACSRVIVHHKVQKKFTDLLVKRAKALKLGDGLNAKVEMGPLINEEALAKVELYTSIGKTEGAKLLCGGVVPKGRGLKKGFFFEPTVFTDVSPQMRIAQEEIFGPVVSLITCKSFDQAVEIVNDSRYGLSSAIYTRDVNKAFQAIQELDTGITYVNASTIGAEIQLPFGGTKGTGNGHREAGTAALEIFTEWKSVYVDYSGKLQKAQIDA</sequence>
<dbReference type="InterPro" id="IPR016163">
    <property type="entry name" value="Ald_DH_C"/>
</dbReference>
<evidence type="ECO:0000256" key="5">
    <source>
        <dbReference type="ARBA" id="ARBA00024226"/>
    </source>
</evidence>
<evidence type="ECO:0000313" key="9">
    <source>
        <dbReference type="EMBL" id="QPJ62071.1"/>
    </source>
</evidence>
<evidence type="ECO:0000259" key="8">
    <source>
        <dbReference type="Pfam" id="PF00171"/>
    </source>
</evidence>
<dbReference type="InterPro" id="IPR016160">
    <property type="entry name" value="Ald_DH_CS_CYS"/>
</dbReference>
<comment type="similarity">
    <text evidence="1 7">Belongs to the aldehyde dehydrogenase family.</text>
</comment>
<evidence type="ECO:0000256" key="2">
    <source>
        <dbReference type="ARBA" id="ARBA00011881"/>
    </source>
</evidence>
<proteinExistence type="inferred from homology"/>
<name>A0A7T0G0Q1_9BACT</name>
<comment type="subunit">
    <text evidence="2">Homotetramer.</text>
</comment>
<dbReference type="PROSITE" id="PS00687">
    <property type="entry name" value="ALDEHYDE_DEHYDR_GLU"/>
    <property type="match status" value="1"/>
</dbReference>
<dbReference type="InterPro" id="IPR044638">
    <property type="entry name" value="ALDH7A1-like"/>
</dbReference>
<dbReference type="EC" id="1.2.1.3" evidence="5"/>
<dbReference type="EMBL" id="CP048685">
    <property type="protein sequence ID" value="QPJ62071.1"/>
    <property type="molecule type" value="Genomic_DNA"/>
</dbReference>
<protein>
    <recommendedName>
        <fullName evidence="5">aldehyde dehydrogenase (NAD(+))</fullName>
        <ecNumber evidence="5">1.2.1.3</ecNumber>
    </recommendedName>
</protein>
<reference evidence="9 10" key="1">
    <citation type="submission" date="2020-02" db="EMBL/GenBank/DDBJ databases">
        <title>Genomic and physiological characterization of two novel Nitrospinaceae genera.</title>
        <authorList>
            <person name="Mueller A.J."/>
            <person name="Jung M.-Y."/>
            <person name="Strachan C.R."/>
            <person name="Herbold C.W."/>
            <person name="Kirkegaard R.H."/>
            <person name="Daims H."/>
        </authorList>
    </citation>
    <scope>NUCLEOTIDE SEQUENCE [LARGE SCALE GENOMIC DNA]</scope>
    <source>
        <strain evidence="9">EB</strain>
    </source>
</reference>
<dbReference type="PANTHER" id="PTHR43521:SF1">
    <property type="entry name" value="ALPHA-AMINOADIPIC SEMIALDEHYDE DEHYDROGENASE"/>
    <property type="match status" value="1"/>
</dbReference>
<dbReference type="InterPro" id="IPR016161">
    <property type="entry name" value="Ald_DH/histidinol_DH"/>
</dbReference>
<dbReference type="InterPro" id="IPR015590">
    <property type="entry name" value="Aldehyde_DH_dom"/>
</dbReference>
<feature type="domain" description="Aldehyde dehydrogenase" evidence="8">
    <location>
        <begin position="13"/>
        <end position="479"/>
    </location>
</feature>
<accession>A0A7T0G0Q1</accession>
<evidence type="ECO:0000256" key="6">
    <source>
        <dbReference type="PROSITE-ProRule" id="PRU10007"/>
    </source>
</evidence>
<dbReference type="Gene3D" id="3.40.309.10">
    <property type="entry name" value="Aldehyde Dehydrogenase, Chain A, domain 2"/>
    <property type="match status" value="1"/>
</dbReference>
<dbReference type="GO" id="GO:0004029">
    <property type="term" value="F:aldehyde dehydrogenase (NAD+) activity"/>
    <property type="evidence" value="ECO:0007669"/>
    <property type="project" value="UniProtKB-EC"/>
</dbReference>
<dbReference type="FunFam" id="3.40.309.10:FF:000009">
    <property type="entry name" value="Aldehyde dehydrogenase A"/>
    <property type="match status" value="1"/>
</dbReference>
<dbReference type="InterPro" id="IPR029510">
    <property type="entry name" value="Ald_DH_CS_GLU"/>
</dbReference>
<dbReference type="Proteomes" id="UP000594688">
    <property type="component" value="Chromosome"/>
</dbReference>
<dbReference type="PROSITE" id="PS00070">
    <property type="entry name" value="ALDEHYDE_DEHYDR_CYS"/>
    <property type="match status" value="1"/>
</dbReference>
<keyword evidence="3 7" id="KW-0560">Oxidoreductase</keyword>
<organism evidence="9 10">
    <name type="scientific">Candidatus Nitronauta litoralis</name>
    <dbReference type="NCBI Taxonomy" id="2705533"/>
    <lineage>
        <taxon>Bacteria</taxon>
        <taxon>Pseudomonadati</taxon>
        <taxon>Nitrospinota/Tectimicrobiota group</taxon>
        <taxon>Nitrospinota</taxon>
        <taxon>Nitrospinia</taxon>
        <taxon>Nitrospinales</taxon>
        <taxon>Nitrospinaceae</taxon>
        <taxon>Candidatus Nitronauta</taxon>
    </lineage>
</organism>
<dbReference type="InterPro" id="IPR016162">
    <property type="entry name" value="Ald_DH_N"/>
</dbReference>
<dbReference type="SUPFAM" id="SSF53720">
    <property type="entry name" value="ALDH-like"/>
    <property type="match status" value="1"/>
</dbReference>
<gene>
    <name evidence="9" type="ORF">G3M70_09390</name>
</gene>
<dbReference type="PANTHER" id="PTHR43521">
    <property type="entry name" value="ALPHA-AMINOADIPIC SEMIALDEHYDE DEHYDROGENASE"/>
    <property type="match status" value="1"/>
</dbReference>
<evidence type="ECO:0000256" key="4">
    <source>
        <dbReference type="ARBA" id="ARBA00023027"/>
    </source>
</evidence>
<keyword evidence="4" id="KW-0520">NAD</keyword>
<evidence type="ECO:0000256" key="1">
    <source>
        <dbReference type="ARBA" id="ARBA00009986"/>
    </source>
</evidence>
<feature type="active site" evidence="6">
    <location>
        <position position="250"/>
    </location>
</feature>
<dbReference type="CDD" id="cd07131">
    <property type="entry name" value="ALDH_AldH-CAJ73105"/>
    <property type="match status" value="1"/>
</dbReference>
<dbReference type="Gene3D" id="3.40.605.10">
    <property type="entry name" value="Aldehyde Dehydrogenase, Chain A, domain 1"/>
    <property type="match status" value="1"/>
</dbReference>
<dbReference type="AlphaFoldDB" id="A0A7T0G0Q1"/>
<dbReference type="KEGG" id="nli:G3M70_09390"/>
<dbReference type="FunFam" id="3.40.605.10:FF:000007">
    <property type="entry name" value="NAD/NADP-dependent betaine aldehyde dehydrogenase"/>
    <property type="match status" value="1"/>
</dbReference>
<evidence type="ECO:0000313" key="10">
    <source>
        <dbReference type="Proteomes" id="UP000594688"/>
    </source>
</evidence>